<protein>
    <recommendedName>
        <fullName evidence="12">Seipin</fullName>
    </recommendedName>
</protein>
<evidence type="ECO:0000256" key="1">
    <source>
        <dbReference type="ARBA" id="ARBA00004477"/>
    </source>
</evidence>
<dbReference type="CDD" id="cd23995">
    <property type="entry name" value="Seipin_BSCL2_like"/>
    <property type="match status" value="1"/>
</dbReference>
<evidence type="ECO:0000256" key="2">
    <source>
        <dbReference type="ARBA" id="ARBA00022692"/>
    </source>
</evidence>
<evidence type="ECO:0000256" key="9">
    <source>
        <dbReference type="SAM" id="SignalP"/>
    </source>
</evidence>
<feature type="compositionally biased region" description="Low complexity" evidence="7">
    <location>
        <begin position="291"/>
        <end position="301"/>
    </location>
</feature>
<dbReference type="AlphaFoldDB" id="A0AAW1SAP3"/>
<dbReference type="Pfam" id="PF06775">
    <property type="entry name" value="Seipin"/>
    <property type="match status" value="1"/>
</dbReference>
<evidence type="ECO:0000256" key="6">
    <source>
        <dbReference type="ARBA" id="ARBA00023136"/>
    </source>
</evidence>
<dbReference type="PANTHER" id="PTHR21212:SF0">
    <property type="entry name" value="SEIPIN"/>
    <property type="match status" value="1"/>
</dbReference>
<keyword evidence="5" id="KW-0443">Lipid metabolism</keyword>
<keyword evidence="3" id="KW-0256">Endoplasmic reticulum</keyword>
<evidence type="ECO:0000256" key="7">
    <source>
        <dbReference type="SAM" id="MobiDB-lite"/>
    </source>
</evidence>
<evidence type="ECO:0000256" key="8">
    <source>
        <dbReference type="SAM" id="Phobius"/>
    </source>
</evidence>
<feature type="transmembrane region" description="Helical" evidence="8">
    <location>
        <begin position="208"/>
        <end position="241"/>
    </location>
</feature>
<sequence length="342" mass="36127">MALLLFLLVSRALAPAAAHFQRDLYFDYTTSDVAATASFLFTGAAASEPPFVKVQVVDSDQGRMARPRMLPPGQRMDVWLELDMPESNGASSGDMFQVRGKLLTSDGRMLAAVSRPCLVPHRSPLVRMFRMAWRAPLELLGLGSERQVLRLPLFLGYRELRDAPFATFHATLQARARGGEVPRLYSAKAHVYLRLGPLRRIFYWARPGYLATLLLAAAALAALGGGGLTCVALLLLLWLLLRHADAASGAGAARRGSGAASVPDDVSSEAGCSDASSGLLDSDSGSERAAGDGLDARAANPNPSPAPRAPWATGGLGGGAMRRSGRSAPDSLAKRTLSGGFG</sequence>
<evidence type="ECO:0000256" key="3">
    <source>
        <dbReference type="ARBA" id="ARBA00022824"/>
    </source>
</evidence>
<gene>
    <name evidence="10" type="ORF">WJX81_007180</name>
</gene>
<dbReference type="Proteomes" id="UP001445335">
    <property type="component" value="Unassembled WGS sequence"/>
</dbReference>
<keyword evidence="9" id="KW-0732">Signal</keyword>
<dbReference type="GO" id="GO:0005789">
    <property type="term" value="C:endoplasmic reticulum membrane"/>
    <property type="evidence" value="ECO:0007669"/>
    <property type="project" value="UniProtKB-SubCell"/>
</dbReference>
<dbReference type="EMBL" id="JALJOU010000006">
    <property type="protein sequence ID" value="KAK9843525.1"/>
    <property type="molecule type" value="Genomic_DNA"/>
</dbReference>
<keyword evidence="2 8" id="KW-0812">Transmembrane</keyword>
<dbReference type="PANTHER" id="PTHR21212">
    <property type="entry name" value="BERNARDINELLI-SEIP CONGENITAL LIPODYSTROPHY 2 HOMOLOG BSCL2 PROTEIN"/>
    <property type="match status" value="1"/>
</dbReference>
<feature type="compositionally biased region" description="Low complexity" evidence="7">
    <location>
        <begin position="273"/>
        <end position="283"/>
    </location>
</feature>
<evidence type="ECO:0000313" key="11">
    <source>
        <dbReference type="Proteomes" id="UP001445335"/>
    </source>
</evidence>
<keyword evidence="11" id="KW-1185">Reference proteome</keyword>
<name>A0AAW1SAP3_9CHLO</name>
<comment type="caution">
    <text evidence="10">The sequence shown here is derived from an EMBL/GenBank/DDBJ whole genome shotgun (WGS) entry which is preliminary data.</text>
</comment>
<feature type="chain" id="PRO_5043799944" description="Seipin" evidence="9">
    <location>
        <begin position="19"/>
        <end position="342"/>
    </location>
</feature>
<feature type="signal peptide" evidence="9">
    <location>
        <begin position="1"/>
        <end position="18"/>
    </location>
</feature>
<dbReference type="GO" id="GO:0006629">
    <property type="term" value="P:lipid metabolic process"/>
    <property type="evidence" value="ECO:0007669"/>
    <property type="project" value="UniProtKB-KW"/>
</dbReference>
<evidence type="ECO:0000256" key="4">
    <source>
        <dbReference type="ARBA" id="ARBA00022989"/>
    </source>
</evidence>
<keyword evidence="6 8" id="KW-0472">Membrane</keyword>
<keyword evidence="4 8" id="KW-1133">Transmembrane helix</keyword>
<dbReference type="InterPro" id="IPR009617">
    <property type="entry name" value="Seipin"/>
</dbReference>
<dbReference type="GO" id="GO:0140042">
    <property type="term" value="P:lipid droplet formation"/>
    <property type="evidence" value="ECO:0007669"/>
    <property type="project" value="UniProtKB-ARBA"/>
</dbReference>
<feature type="region of interest" description="Disordered" evidence="7">
    <location>
        <begin position="253"/>
        <end position="342"/>
    </location>
</feature>
<organism evidence="10 11">
    <name type="scientific">Elliptochloris bilobata</name>
    <dbReference type="NCBI Taxonomy" id="381761"/>
    <lineage>
        <taxon>Eukaryota</taxon>
        <taxon>Viridiplantae</taxon>
        <taxon>Chlorophyta</taxon>
        <taxon>core chlorophytes</taxon>
        <taxon>Trebouxiophyceae</taxon>
        <taxon>Trebouxiophyceae incertae sedis</taxon>
        <taxon>Elliptochloris clade</taxon>
        <taxon>Elliptochloris</taxon>
    </lineage>
</organism>
<comment type="subcellular location">
    <subcellularLocation>
        <location evidence="1">Endoplasmic reticulum membrane</location>
        <topology evidence="1">Multi-pass membrane protein</topology>
    </subcellularLocation>
</comment>
<proteinExistence type="predicted"/>
<reference evidence="10 11" key="1">
    <citation type="journal article" date="2024" name="Nat. Commun.">
        <title>Phylogenomics reveals the evolutionary origins of lichenization in chlorophyte algae.</title>
        <authorList>
            <person name="Puginier C."/>
            <person name="Libourel C."/>
            <person name="Otte J."/>
            <person name="Skaloud P."/>
            <person name="Haon M."/>
            <person name="Grisel S."/>
            <person name="Petersen M."/>
            <person name="Berrin J.G."/>
            <person name="Delaux P.M."/>
            <person name="Dal Grande F."/>
            <person name="Keller J."/>
        </authorList>
    </citation>
    <scope>NUCLEOTIDE SEQUENCE [LARGE SCALE GENOMIC DNA]</scope>
    <source>
        <strain evidence="10 11">SAG 245.80</strain>
    </source>
</reference>
<accession>A0AAW1SAP3</accession>
<evidence type="ECO:0000313" key="10">
    <source>
        <dbReference type="EMBL" id="KAK9843525.1"/>
    </source>
</evidence>
<evidence type="ECO:0008006" key="12">
    <source>
        <dbReference type="Google" id="ProtNLM"/>
    </source>
</evidence>
<evidence type="ECO:0000256" key="5">
    <source>
        <dbReference type="ARBA" id="ARBA00023098"/>
    </source>
</evidence>